<dbReference type="InterPro" id="IPR010390">
    <property type="entry name" value="ABC-2_transporter-like"/>
</dbReference>
<feature type="transmembrane region" description="Helical" evidence="1">
    <location>
        <begin position="141"/>
        <end position="168"/>
    </location>
</feature>
<feature type="transmembrane region" description="Helical" evidence="1">
    <location>
        <begin position="112"/>
        <end position="129"/>
    </location>
</feature>
<evidence type="ECO:0000313" key="3">
    <source>
        <dbReference type="Proteomes" id="UP000177383"/>
    </source>
</evidence>
<keyword evidence="1" id="KW-0812">Transmembrane</keyword>
<dbReference type="EMBL" id="MFJE01000005">
    <property type="protein sequence ID" value="OGG15112.1"/>
    <property type="molecule type" value="Genomic_DNA"/>
</dbReference>
<keyword evidence="1" id="KW-0472">Membrane</keyword>
<dbReference type="AlphaFoldDB" id="A0A1F5ZSM0"/>
<keyword evidence="1" id="KW-1133">Transmembrane helix</keyword>
<organism evidence="2 3">
    <name type="scientific">Candidatus Gottesmanbacteria bacterium RIFCSPHIGHO2_01_FULL_39_10</name>
    <dbReference type="NCBI Taxonomy" id="1798375"/>
    <lineage>
        <taxon>Bacteria</taxon>
        <taxon>Candidatus Gottesmaniibacteriota</taxon>
    </lineage>
</organism>
<evidence type="ECO:0000313" key="2">
    <source>
        <dbReference type="EMBL" id="OGG15112.1"/>
    </source>
</evidence>
<proteinExistence type="predicted"/>
<reference evidence="2 3" key="1">
    <citation type="journal article" date="2016" name="Nat. Commun.">
        <title>Thousands of microbial genomes shed light on interconnected biogeochemical processes in an aquifer system.</title>
        <authorList>
            <person name="Anantharaman K."/>
            <person name="Brown C.T."/>
            <person name="Hug L.A."/>
            <person name="Sharon I."/>
            <person name="Castelle C.J."/>
            <person name="Probst A.J."/>
            <person name="Thomas B.C."/>
            <person name="Singh A."/>
            <person name="Wilkins M.J."/>
            <person name="Karaoz U."/>
            <person name="Brodie E.L."/>
            <person name="Williams K.H."/>
            <person name="Hubbard S.S."/>
            <person name="Banfield J.F."/>
        </authorList>
    </citation>
    <scope>NUCLEOTIDE SEQUENCE [LARGE SCALE GENOMIC DNA]</scope>
</reference>
<sequence length="264" mass="30984">MQKYIQVVKNTFAEYTAYRLNFLLWRVRMVVRLIVIYTLWQAFFSSQKVIFGYSESQILTYILISEIVANFVYSTRTQDLGSEIQQGNLTNYLLRPLNYFGFLLSRDILDKSLNVFFSIIEVILLFIFFKPQIILVQNFGHLLLFMTAVFIGVSLYFCISLTLSLFSFWTQESWAPRFLFFIISDFLSGGLFPLDILPKAIFNILNVLPFPYLLYFPLKIYLGQLTSQNIIQGMIISLLWLFMLIFIVKKVWAKGLRLYTAEGR</sequence>
<evidence type="ECO:0008006" key="4">
    <source>
        <dbReference type="Google" id="ProtNLM"/>
    </source>
</evidence>
<accession>A0A1F5ZSM0</accession>
<dbReference type="Proteomes" id="UP000177383">
    <property type="component" value="Unassembled WGS sequence"/>
</dbReference>
<protein>
    <recommendedName>
        <fullName evidence="4">ABC transporter permease</fullName>
    </recommendedName>
</protein>
<feature type="transmembrane region" description="Helical" evidence="1">
    <location>
        <begin position="29"/>
        <end position="46"/>
    </location>
</feature>
<dbReference type="Pfam" id="PF06182">
    <property type="entry name" value="ABC2_membrane_6"/>
    <property type="match status" value="1"/>
</dbReference>
<evidence type="ECO:0000256" key="1">
    <source>
        <dbReference type="SAM" id="Phobius"/>
    </source>
</evidence>
<dbReference type="PANTHER" id="PTHR36832">
    <property type="entry name" value="SLR1174 PROTEIN-RELATED"/>
    <property type="match status" value="1"/>
</dbReference>
<feature type="transmembrane region" description="Helical" evidence="1">
    <location>
        <begin position="174"/>
        <end position="194"/>
    </location>
</feature>
<gene>
    <name evidence="2" type="ORF">A2773_04450</name>
</gene>
<dbReference type="STRING" id="1798375.A2773_04450"/>
<feature type="transmembrane region" description="Helical" evidence="1">
    <location>
        <begin position="230"/>
        <end position="248"/>
    </location>
</feature>
<feature type="transmembrane region" description="Helical" evidence="1">
    <location>
        <begin position="58"/>
        <end position="75"/>
    </location>
</feature>
<dbReference type="PANTHER" id="PTHR36832:SF1">
    <property type="entry name" value="SLR1174 PROTEIN"/>
    <property type="match status" value="1"/>
</dbReference>
<comment type="caution">
    <text evidence="2">The sequence shown here is derived from an EMBL/GenBank/DDBJ whole genome shotgun (WGS) entry which is preliminary data.</text>
</comment>
<feature type="transmembrane region" description="Helical" evidence="1">
    <location>
        <begin position="201"/>
        <end position="218"/>
    </location>
</feature>
<name>A0A1F5ZSM0_9BACT</name>